<dbReference type="EMBL" id="LKHV02000001">
    <property type="protein sequence ID" value="MCS5707352.1"/>
    <property type="molecule type" value="Genomic_DNA"/>
</dbReference>
<dbReference type="Pfam" id="PF24827">
    <property type="entry name" value="AstE_AspA_cat"/>
    <property type="match status" value="1"/>
</dbReference>
<comment type="cofactor">
    <cofactor evidence="1">
        <name>Zn(2+)</name>
        <dbReference type="ChEBI" id="CHEBI:29105"/>
    </cofactor>
</comment>
<dbReference type="Gene3D" id="3.40.630.10">
    <property type="entry name" value="Zn peptidases"/>
    <property type="match status" value="1"/>
</dbReference>
<evidence type="ECO:0000313" key="7">
    <source>
        <dbReference type="EMBL" id="MCS5707352.1"/>
    </source>
</evidence>
<reference evidence="7" key="3">
    <citation type="submission" date="2021-06" db="EMBL/GenBank/DDBJ databases">
        <title>Genomic Description and Analysis of Intracellular Bacteria, Candidatus Berkiella cookevillensis and Candidatus Berkiella aquae.</title>
        <authorList>
            <person name="Kidane D.T."/>
            <person name="Mehari Y.T."/>
            <person name="Rice F.C."/>
            <person name="Arivett B.A."/>
            <person name="Farone A.L."/>
            <person name="Berk S.G."/>
            <person name="Farone M.B."/>
        </authorList>
    </citation>
    <scope>NUCLEOTIDE SEQUENCE</scope>
    <source>
        <strain evidence="7">CC99</strain>
    </source>
</reference>
<dbReference type="PANTHER" id="PTHR37326">
    <property type="entry name" value="BLL3975 PROTEIN"/>
    <property type="match status" value="1"/>
</dbReference>
<dbReference type="PANTHER" id="PTHR37326:SF2">
    <property type="entry name" value="SUCCINYLGLUTAMATE DESUCCINYLASE_ASPARTOACYLASE FAMILY PROTEIN"/>
    <property type="match status" value="1"/>
</dbReference>
<gene>
    <name evidence="7" type="ORF">CC99x_000395</name>
    <name evidence="6" type="ORF">CC99x_02455</name>
</gene>
<keyword evidence="4" id="KW-0862">Zinc</keyword>
<evidence type="ECO:0000256" key="4">
    <source>
        <dbReference type="ARBA" id="ARBA00022833"/>
    </source>
</evidence>
<evidence type="ECO:0000256" key="2">
    <source>
        <dbReference type="ARBA" id="ARBA00022723"/>
    </source>
</evidence>
<dbReference type="InterPro" id="IPR053138">
    <property type="entry name" value="N-alpha-Ac-DABA_deacetylase"/>
</dbReference>
<evidence type="ECO:0000256" key="1">
    <source>
        <dbReference type="ARBA" id="ARBA00001947"/>
    </source>
</evidence>
<accession>A0A0Q9Y931</accession>
<name>A0A0Q9Y931_9GAMM</name>
<evidence type="ECO:0000313" key="6">
    <source>
        <dbReference type="EMBL" id="KRG17307.1"/>
    </source>
</evidence>
<reference evidence="6" key="1">
    <citation type="submission" date="2015-09" db="EMBL/GenBank/DDBJ databases">
        <title>Draft Genome Sequences of Two Novel Amoeba-resistant Intranuclear Bacteria, Candidatus Berkiella cookevillensis and Candidatus Berkiella aquae.</title>
        <authorList>
            <person name="Mehari Y.T."/>
            <person name="Arivett B.A."/>
            <person name="Farone A.L."/>
            <person name="Gunderson J.H."/>
            <person name="Farone M.B."/>
        </authorList>
    </citation>
    <scope>NUCLEOTIDE SEQUENCE [LARGE SCALE GENOMIC DNA]</scope>
    <source>
        <strain evidence="6">CC99</strain>
    </source>
</reference>
<dbReference type="RefSeq" id="WP_057625541.1">
    <property type="nucleotide sequence ID" value="NZ_LKHV02000001.1"/>
</dbReference>
<evidence type="ECO:0000256" key="3">
    <source>
        <dbReference type="ARBA" id="ARBA00022801"/>
    </source>
</evidence>
<dbReference type="OrthoDB" id="9782876at2"/>
<feature type="domain" description="Succinylglutamate desuccinylase/Aspartoacylase catalytic" evidence="5">
    <location>
        <begin position="46"/>
        <end position="225"/>
    </location>
</feature>
<dbReference type="GO" id="GO:0016811">
    <property type="term" value="F:hydrolase activity, acting on carbon-nitrogen (but not peptide) bonds, in linear amides"/>
    <property type="evidence" value="ECO:0007669"/>
    <property type="project" value="InterPro"/>
</dbReference>
<protein>
    <submittedName>
        <fullName evidence="6">Succinylglutamate desuccinylase / Aspartoacylase family protein</fullName>
    </submittedName>
    <submittedName>
        <fullName evidence="7">Succinylglutamate desuccinylase/aspartoacylase family protein</fullName>
    </submittedName>
</protein>
<dbReference type="PATRIC" id="fig|1590042.3.peg.2515"/>
<dbReference type="EMBL" id="LKHV01000019">
    <property type="protein sequence ID" value="KRG17307.1"/>
    <property type="molecule type" value="Genomic_DNA"/>
</dbReference>
<keyword evidence="3" id="KW-0378">Hydrolase</keyword>
<dbReference type="STRING" id="437022.CC99x_02455"/>
<evidence type="ECO:0000259" key="5">
    <source>
        <dbReference type="Pfam" id="PF24827"/>
    </source>
</evidence>
<dbReference type="CDD" id="cd06251">
    <property type="entry name" value="M14_ASTE_ASPA-like"/>
    <property type="match status" value="1"/>
</dbReference>
<dbReference type="SUPFAM" id="SSF53187">
    <property type="entry name" value="Zn-dependent exopeptidases"/>
    <property type="match status" value="1"/>
</dbReference>
<dbReference type="InterPro" id="IPR055438">
    <property type="entry name" value="AstE_AspA_cat"/>
</dbReference>
<evidence type="ECO:0000313" key="8">
    <source>
        <dbReference type="Proteomes" id="UP000051494"/>
    </source>
</evidence>
<sequence length="337" mass="37243">MKNTPLSICKELIQPGEKANLALQMPDFYSCAPLYMPIKVIHSKNPGPCLLVFATIHGYEMNGLEIVNRLINSLEPNQINGTVIAVPVLNVFGLTHYPKTIPSGQNIAECFPGKIDGKYGERIACIFTEELIKKADYCIELDTGSLNHAILPQVYCNFENQRAKQLAKSFQVPVITNVSLKRNQLRQTTENLDIPLIVYQAGEAMRFDENAINIGVEGVRNFMRGISMIPGQLVDNIKPVFSQDEEWIVANKGGVLHVNVVLGQTISKGDKIASISDPFSADVEEYVVATQDGVIVGINTTPLIHEGLSIFKVASFIDNNRAESAIESWEVQQQETQ</sequence>
<dbReference type="AlphaFoldDB" id="A0A0Q9Y931"/>
<keyword evidence="8" id="KW-1185">Reference proteome</keyword>
<dbReference type="Proteomes" id="UP000051494">
    <property type="component" value="Unassembled WGS sequence"/>
</dbReference>
<dbReference type="InterPro" id="IPR043795">
    <property type="entry name" value="N-alpha-Ac-DABA-like"/>
</dbReference>
<organism evidence="6">
    <name type="scientific">Candidatus Berkiella cookevillensis</name>
    <dbReference type="NCBI Taxonomy" id="437022"/>
    <lineage>
        <taxon>Bacteria</taxon>
        <taxon>Pseudomonadati</taxon>
        <taxon>Pseudomonadota</taxon>
        <taxon>Gammaproteobacteria</taxon>
        <taxon>Candidatus Berkiellales</taxon>
        <taxon>Candidatus Berkiellaceae</taxon>
        <taxon>Candidatus Berkiella</taxon>
    </lineage>
</organism>
<proteinExistence type="predicted"/>
<comment type="caution">
    <text evidence="6">The sequence shown here is derived from an EMBL/GenBank/DDBJ whole genome shotgun (WGS) entry which is preliminary data.</text>
</comment>
<dbReference type="GO" id="GO:0046872">
    <property type="term" value="F:metal ion binding"/>
    <property type="evidence" value="ECO:0007669"/>
    <property type="project" value="UniProtKB-KW"/>
</dbReference>
<dbReference type="GO" id="GO:0016788">
    <property type="term" value="F:hydrolase activity, acting on ester bonds"/>
    <property type="evidence" value="ECO:0007669"/>
    <property type="project" value="InterPro"/>
</dbReference>
<reference evidence="7" key="2">
    <citation type="journal article" date="2016" name="Genome Announc.">
        <title>Draft Genome Sequences of Two Novel Amoeba-Resistant Intranuclear Bacteria, 'Candidatus Berkiella cookevillensis' and 'Candidatus Berkiella aquae'.</title>
        <authorList>
            <person name="Mehari Y.T."/>
            <person name="Arivett B.A."/>
            <person name="Farone A.L."/>
            <person name="Gunderson J.H."/>
            <person name="Farone M.B."/>
        </authorList>
    </citation>
    <scope>NUCLEOTIDE SEQUENCE</scope>
    <source>
        <strain evidence="7">CC99</strain>
    </source>
</reference>
<keyword evidence="2" id="KW-0479">Metal-binding</keyword>
<dbReference type="PIRSF" id="PIRSF039012">
    <property type="entry name" value="ASP"/>
    <property type="match status" value="1"/>
</dbReference>